<evidence type="ECO:0000256" key="2">
    <source>
        <dbReference type="ARBA" id="ARBA00023125"/>
    </source>
</evidence>
<dbReference type="Pfam" id="PF21943">
    <property type="entry name" value="TetR_C_46"/>
    <property type="match status" value="1"/>
</dbReference>
<dbReference type="PROSITE" id="PS50977">
    <property type="entry name" value="HTH_TETR_2"/>
    <property type="match status" value="1"/>
</dbReference>
<organism evidence="6 7">
    <name type="scientific">Acinetobacter qingfengensis</name>
    <dbReference type="NCBI Taxonomy" id="1262585"/>
    <lineage>
        <taxon>Bacteria</taxon>
        <taxon>Pseudomonadati</taxon>
        <taxon>Pseudomonadota</taxon>
        <taxon>Gammaproteobacteria</taxon>
        <taxon>Moraxellales</taxon>
        <taxon>Moraxellaceae</taxon>
        <taxon>Acinetobacter</taxon>
    </lineage>
</organism>
<accession>A0A1E7R586</accession>
<feature type="DNA-binding region" description="H-T-H motif" evidence="4">
    <location>
        <begin position="33"/>
        <end position="52"/>
    </location>
</feature>
<dbReference type="SUPFAM" id="SSF46689">
    <property type="entry name" value="Homeodomain-like"/>
    <property type="match status" value="1"/>
</dbReference>
<dbReference type="RefSeq" id="WP_070070284.1">
    <property type="nucleotide sequence ID" value="NZ_MKKK01000034.1"/>
</dbReference>
<keyword evidence="3" id="KW-0804">Transcription</keyword>
<dbReference type="InterPro" id="IPR050692">
    <property type="entry name" value="HTH_transcr_repressor_FabR"/>
</dbReference>
<dbReference type="GO" id="GO:0003677">
    <property type="term" value="F:DNA binding"/>
    <property type="evidence" value="ECO:0007669"/>
    <property type="project" value="UniProtKB-UniRule"/>
</dbReference>
<evidence type="ECO:0000256" key="4">
    <source>
        <dbReference type="PROSITE-ProRule" id="PRU00335"/>
    </source>
</evidence>
<dbReference type="InterPro" id="IPR009057">
    <property type="entry name" value="Homeodomain-like_sf"/>
</dbReference>
<dbReference type="OrthoDB" id="8617654at2"/>
<dbReference type="Gene3D" id="1.10.357.10">
    <property type="entry name" value="Tetracycline Repressor, domain 2"/>
    <property type="match status" value="1"/>
</dbReference>
<name>A0A1E7R586_9GAMM</name>
<evidence type="ECO:0000256" key="1">
    <source>
        <dbReference type="ARBA" id="ARBA00023015"/>
    </source>
</evidence>
<dbReference type="InterPro" id="IPR001647">
    <property type="entry name" value="HTH_TetR"/>
</dbReference>
<keyword evidence="7" id="KW-1185">Reference proteome</keyword>
<dbReference type="Gene3D" id="1.10.10.60">
    <property type="entry name" value="Homeodomain-like"/>
    <property type="match status" value="1"/>
</dbReference>
<evidence type="ECO:0000256" key="3">
    <source>
        <dbReference type="ARBA" id="ARBA00023163"/>
    </source>
</evidence>
<gene>
    <name evidence="6" type="ORF">BJI46_03835</name>
</gene>
<dbReference type="PANTHER" id="PTHR47752">
    <property type="entry name" value="HTH-TYPE TRANSCRIPTIONAL REPRESSOR FABR"/>
    <property type="match status" value="1"/>
</dbReference>
<feature type="domain" description="HTH tetR-type" evidence="5">
    <location>
        <begin position="9"/>
        <end position="70"/>
    </location>
</feature>
<protein>
    <submittedName>
        <fullName evidence="6">TetR family transcriptional regulator</fullName>
    </submittedName>
</protein>
<dbReference type="PANTHER" id="PTHR47752:SF1">
    <property type="entry name" value="HTH-TYPE TRANSCRIPTIONAL REPRESSOR FABR"/>
    <property type="match status" value="1"/>
</dbReference>
<reference evidence="6 7" key="1">
    <citation type="submission" date="2016-09" db="EMBL/GenBank/DDBJ databases">
        <authorList>
            <person name="Capua I."/>
            <person name="De Benedictis P."/>
            <person name="Joannis T."/>
            <person name="Lombin L.H."/>
            <person name="Cattoli G."/>
        </authorList>
    </citation>
    <scope>NUCLEOTIDE SEQUENCE [LARGE SCALE GENOMIC DNA]</scope>
    <source>
        <strain evidence="6 7">ANC 4671</strain>
    </source>
</reference>
<dbReference type="AlphaFoldDB" id="A0A1E7R586"/>
<evidence type="ECO:0000313" key="6">
    <source>
        <dbReference type="EMBL" id="OEY94478.1"/>
    </source>
</evidence>
<dbReference type="Pfam" id="PF00440">
    <property type="entry name" value="TetR_N"/>
    <property type="match status" value="1"/>
</dbReference>
<sequence>MSIRNERKQQSRQALLDAALKLSTTGRAFSTISLRELAREVGLVPTAFYRHFEDMEQLGQALVEQVSGRLKLMLSQLRQGYLKHQDAKTKTSIQLFFRAVDQSPQDWFFLIGERWGGSETVRREIAKEIESLTRDLANDLEASRNFQHVENHQDLYVMTTIIVNLSLTWAMTWLNLPQQYQGELLKQQQQIYLEHAMTQVRLLFRGIANWQSIE</sequence>
<keyword evidence="2 4" id="KW-0238">DNA-binding</keyword>
<dbReference type="Proteomes" id="UP000185895">
    <property type="component" value="Unassembled WGS sequence"/>
</dbReference>
<dbReference type="EMBL" id="MKKK01000034">
    <property type="protein sequence ID" value="OEY94478.1"/>
    <property type="molecule type" value="Genomic_DNA"/>
</dbReference>
<dbReference type="InterPro" id="IPR054129">
    <property type="entry name" value="DesT_TetR_C"/>
</dbReference>
<proteinExistence type="predicted"/>
<comment type="caution">
    <text evidence="6">The sequence shown here is derived from an EMBL/GenBank/DDBJ whole genome shotgun (WGS) entry which is preliminary data.</text>
</comment>
<evidence type="ECO:0000313" key="7">
    <source>
        <dbReference type="Proteomes" id="UP000185895"/>
    </source>
</evidence>
<dbReference type="STRING" id="1262585.BJI46_03835"/>
<keyword evidence="1" id="KW-0805">Transcription regulation</keyword>
<evidence type="ECO:0000259" key="5">
    <source>
        <dbReference type="PROSITE" id="PS50977"/>
    </source>
</evidence>